<accession>A0ABS7BPU3</accession>
<reference evidence="3 4" key="1">
    <citation type="submission" date="2021-07" db="EMBL/GenBank/DDBJ databases">
        <title>Sphingomonas sp.</title>
        <authorList>
            <person name="Feng G."/>
            <person name="Li J."/>
            <person name="Pan M."/>
        </authorList>
    </citation>
    <scope>NUCLEOTIDE SEQUENCE [LARGE SCALE GENOMIC DNA]</scope>
    <source>
        <strain evidence="3 4">RRHST34</strain>
    </source>
</reference>
<keyword evidence="1" id="KW-1133">Transmembrane helix</keyword>
<organism evidence="3 4">
    <name type="scientific">Sphingomonas citri</name>
    <dbReference type="NCBI Taxonomy" id="2862499"/>
    <lineage>
        <taxon>Bacteria</taxon>
        <taxon>Pseudomonadati</taxon>
        <taxon>Pseudomonadota</taxon>
        <taxon>Alphaproteobacteria</taxon>
        <taxon>Sphingomonadales</taxon>
        <taxon>Sphingomonadaceae</taxon>
        <taxon>Sphingomonas</taxon>
    </lineage>
</organism>
<dbReference type="InterPro" id="IPR009875">
    <property type="entry name" value="PilZ_domain"/>
</dbReference>
<dbReference type="Gene3D" id="2.40.10.220">
    <property type="entry name" value="predicted glycosyltransferase like domains"/>
    <property type="match status" value="1"/>
</dbReference>
<feature type="domain" description="PilZ" evidence="2">
    <location>
        <begin position="12"/>
        <end position="92"/>
    </location>
</feature>
<evidence type="ECO:0000259" key="2">
    <source>
        <dbReference type="Pfam" id="PF07238"/>
    </source>
</evidence>
<dbReference type="RefSeq" id="WP_219748866.1">
    <property type="nucleotide sequence ID" value="NZ_JAHXZN010000003.1"/>
</dbReference>
<keyword evidence="1" id="KW-0812">Transmembrane</keyword>
<evidence type="ECO:0000313" key="3">
    <source>
        <dbReference type="EMBL" id="MBW6531492.1"/>
    </source>
</evidence>
<evidence type="ECO:0000256" key="1">
    <source>
        <dbReference type="SAM" id="Phobius"/>
    </source>
</evidence>
<sequence>MIEVAARVYRTRRAGERYDTDAPTTLRGASQVPLDVVVDQISLSGCHIVTPEEVSVGELISLGIAGLGRVEALVVRRTRTGYGCAFISHVPPSLLARVGEDTPVVALSDDRPLHVFDADADVPDVEKLPIRTRFLLIAGFCALSWIAIITFIAAI</sequence>
<dbReference type="Pfam" id="PF07238">
    <property type="entry name" value="PilZ"/>
    <property type="match status" value="1"/>
</dbReference>
<protein>
    <submittedName>
        <fullName evidence="3">PilZ domain-containing protein</fullName>
    </submittedName>
</protein>
<evidence type="ECO:0000313" key="4">
    <source>
        <dbReference type="Proteomes" id="UP000759103"/>
    </source>
</evidence>
<gene>
    <name evidence="3" type="ORF">KZ820_12175</name>
</gene>
<keyword evidence="1" id="KW-0472">Membrane</keyword>
<dbReference type="SUPFAM" id="SSF141371">
    <property type="entry name" value="PilZ domain-like"/>
    <property type="match status" value="1"/>
</dbReference>
<comment type="caution">
    <text evidence="3">The sequence shown here is derived from an EMBL/GenBank/DDBJ whole genome shotgun (WGS) entry which is preliminary data.</text>
</comment>
<dbReference type="EMBL" id="JAHXZN010000003">
    <property type="protein sequence ID" value="MBW6531492.1"/>
    <property type="molecule type" value="Genomic_DNA"/>
</dbReference>
<proteinExistence type="predicted"/>
<name>A0ABS7BPU3_9SPHN</name>
<dbReference type="Proteomes" id="UP000759103">
    <property type="component" value="Unassembled WGS sequence"/>
</dbReference>
<keyword evidence="4" id="KW-1185">Reference proteome</keyword>
<feature type="transmembrane region" description="Helical" evidence="1">
    <location>
        <begin position="134"/>
        <end position="154"/>
    </location>
</feature>